<evidence type="ECO:0000313" key="12">
    <source>
        <dbReference type="EMBL" id="QGP93797.1"/>
    </source>
</evidence>
<dbReference type="SUPFAM" id="SSF53098">
    <property type="entry name" value="Ribonuclease H-like"/>
    <property type="match status" value="1"/>
</dbReference>
<dbReference type="InterPro" id="IPR012337">
    <property type="entry name" value="RNaseH-like_sf"/>
</dbReference>
<dbReference type="EMBL" id="CP046244">
    <property type="protein sequence ID" value="QGP93199.1"/>
    <property type="molecule type" value="Genomic_DNA"/>
</dbReference>
<evidence type="ECO:0000313" key="7">
    <source>
        <dbReference type="EMBL" id="QGP92366.1"/>
    </source>
</evidence>
<dbReference type="EMBL" id="CP046244">
    <property type="protein sequence ID" value="QGP92376.1"/>
    <property type="molecule type" value="Genomic_DNA"/>
</dbReference>
<dbReference type="InterPro" id="IPR015378">
    <property type="entry name" value="Transposase-like_Mu_C"/>
</dbReference>
<dbReference type="EMBL" id="CP046244">
    <property type="protein sequence ID" value="QGP91158.1"/>
    <property type="molecule type" value="Genomic_DNA"/>
</dbReference>
<evidence type="ECO:0000313" key="10">
    <source>
        <dbReference type="EMBL" id="QGP92591.1"/>
    </source>
</evidence>
<name>A0A6I5ZNT0_9FIRM</name>
<evidence type="ECO:0000313" key="13">
    <source>
        <dbReference type="Proteomes" id="UP000425916"/>
    </source>
</evidence>
<proteinExistence type="predicted"/>
<dbReference type="InterPro" id="IPR036397">
    <property type="entry name" value="RNaseH_sf"/>
</dbReference>
<dbReference type="EMBL" id="CP046244">
    <property type="protein sequence ID" value="QGP92371.1"/>
    <property type="molecule type" value="Genomic_DNA"/>
</dbReference>
<evidence type="ECO:0000313" key="2">
    <source>
        <dbReference type="EMBL" id="QGP91158.1"/>
    </source>
</evidence>
<dbReference type="Pfam" id="PF13565">
    <property type="entry name" value="HTH_32"/>
    <property type="match status" value="1"/>
</dbReference>
<dbReference type="RefSeq" id="WP_156271578.1">
    <property type="nucleotide sequence ID" value="NZ_CP046244.1"/>
</dbReference>
<evidence type="ECO:0000259" key="1">
    <source>
        <dbReference type="PROSITE" id="PS50994"/>
    </source>
</evidence>
<reference evidence="4 13" key="1">
    <citation type="submission" date="2019-11" db="EMBL/GenBank/DDBJ databases">
        <title>Genome sequence of Moorella glycerini DSM11254.</title>
        <authorList>
            <person name="Poehlein A."/>
            <person name="Boeer T."/>
            <person name="Daniel R."/>
        </authorList>
    </citation>
    <scope>NUCLEOTIDE SEQUENCE [LARGE SCALE GENOMIC DNA]</scope>
    <source>
        <strain evidence="4 13">DSM 11254</strain>
    </source>
</reference>
<feature type="domain" description="Integrase catalytic" evidence="1">
    <location>
        <begin position="141"/>
        <end position="318"/>
    </location>
</feature>
<evidence type="ECO:0000313" key="8">
    <source>
        <dbReference type="EMBL" id="QGP92371.1"/>
    </source>
</evidence>
<evidence type="ECO:0000313" key="4">
    <source>
        <dbReference type="EMBL" id="QGP91580.1"/>
    </source>
</evidence>
<dbReference type="AlphaFoldDB" id="A0A6I5ZNT0"/>
<dbReference type="Proteomes" id="UP000425916">
    <property type="component" value="Chromosome"/>
</dbReference>
<dbReference type="Gene3D" id="3.30.420.10">
    <property type="entry name" value="Ribonuclease H-like superfamily/Ribonuclease H"/>
    <property type="match status" value="1"/>
</dbReference>
<dbReference type="EMBL" id="CP046244">
    <property type="protein sequence ID" value="QGP91954.1"/>
    <property type="molecule type" value="Genomic_DNA"/>
</dbReference>
<evidence type="ECO:0000313" key="11">
    <source>
        <dbReference type="EMBL" id="QGP93199.1"/>
    </source>
</evidence>
<gene>
    <name evidence="2" type="ORF">MGLY_04840</name>
    <name evidence="3" type="ORF">MGLY_05860</name>
    <name evidence="4" type="ORF">MGLY_09160</name>
    <name evidence="5" type="ORF">MGLY_13030</name>
    <name evidence="6" type="ORF">MGLY_16680</name>
    <name evidence="7" type="ORF">MGLY_17410</name>
    <name evidence="8" type="ORF">MGLY_17460</name>
    <name evidence="9" type="ORF">MGLY_17510</name>
    <name evidence="10" type="ORF">MGLY_19770</name>
    <name evidence="11" type="ORF">MGLY_26050</name>
    <name evidence="12" type="ORF">MGLY_32200</name>
</gene>
<dbReference type="EMBL" id="CP046244">
    <property type="protein sequence ID" value="QGP93797.1"/>
    <property type="molecule type" value="Genomic_DNA"/>
</dbReference>
<dbReference type="SUPFAM" id="SSF46689">
    <property type="entry name" value="Homeodomain-like"/>
    <property type="match status" value="1"/>
</dbReference>
<dbReference type="InterPro" id="IPR009057">
    <property type="entry name" value="Homeodomain-like_sf"/>
</dbReference>
<dbReference type="PANTHER" id="PTHR35004">
    <property type="entry name" value="TRANSPOSASE RV3428C-RELATED"/>
    <property type="match status" value="1"/>
</dbReference>
<dbReference type="PANTHER" id="PTHR35004:SF6">
    <property type="entry name" value="TRANSPOSASE"/>
    <property type="match status" value="1"/>
</dbReference>
<protein>
    <submittedName>
        <fullName evidence="4">IS481 family transposase ISBst1</fullName>
    </submittedName>
</protein>
<sequence>MDEKDRENIALFRFSLIAPLLQGQVASRKAYLESITARPHEVPYYGLCDYSPQTIASWLRDYRREGFEGLKPKRRSDRGRPRALSPELQEQLLALRQEERSCPASVFYEQLVAKGVILPDAVSYATIYRFLKSRGLLGREMRREPERKRFAYDTVNTLWQGDVAAGPYLRVGNKKVATFLFAFIDDCSRLVTFAQFFTSEKFESLKVVFKEAILRRGIPQMVYVDNGKIYRSEQLQLACAALGIALINTKPYDPQSKGKIERFFLTVRQRFLPLVKDEHLKSLDNLNRSFWQWLEEDYHRQVHSALGMSPLDKFMSQFSQVKMVSDPAVLEPLFFKREERRVHHDATISINKRLFEVPPQFIGNRVEVRFDPEKLERVLIFVAGKEVAVAQPVALSVNARAKRESKLSFASLQGGGQN</sequence>
<dbReference type="EMBL" id="CP046244">
    <property type="protein sequence ID" value="QGP92366.1"/>
    <property type="molecule type" value="Genomic_DNA"/>
</dbReference>
<dbReference type="EMBL" id="CP046244">
    <property type="protein sequence ID" value="QGP92591.1"/>
    <property type="molecule type" value="Genomic_DNA"/>
</dbReference>
<dbReference type="PROSITE" id="PS50994">
    <property type="entry name" value="INTEGRASE"/>
    <property type="match status" value="1"/>
</dbReference>
<keyword evidence="13" id="KW-1185">Reference proteome</keyword>
<evidence type="ECO:0000313" key="5">
    <source>
        <dbReference type="EMBL" id="QGP91954.1"/>
    </source>
</evidence>
<dbReference type="Pfam" id="PF09299">
    <property type="entry name" value="Mu-transpos_C"/>
    <property type="match status" value="1"/>
</dbReference>
<accession>A0A6I5ZNT0</accession>
<evidence type="ECO:0000313" key="3">
    <source>
        <dbReference type="EMBL" id="QGP91259.1"/>
    </source>
</evidence>
<evidence type="ECO:0000313" key="9">
    <source>
        <dbReference type="EMBL" id="QGP92376.1"/>
    </source>
</evidence>
<dbReference type="EMBL" id="CP046244">
    <property type="protein sequence ID" value="QGP91580.1"/>
    <property type="molecule type" value="Genomic_DNA"/>
</dbReference>
<evidence type="ECO:0000313" key="6">
    <source>
        <dbReference type="EMBL" id="QGP92296.1"/>
    </source>
</evidence>
<dbReference type="OrthoDB" id="9794201at2"/>
<dbReference type="Pfam" id="PF00665">
    <property type="entry name" value="rve"/>
    <property type="match status" value="1"/>
</dbReference>
<dbReference type="InterPro" id="IPR001584">
    <property type="entry name" value="Integrase_cat-core"/>
</dbReference>
<dbReference type="EMBL" id="CP046244">
    <property type="protein sequence ID" value="QGP91259.1"/>
    <property type="molecule type" value="Genomic_DNA"/>
</dbReference>
<organism evidence="4 13">
    <name type="scientific">Neomoorella glycerini</name>
    <dbReference type="NCBI Taxonomy" id="55779"/>
    <lineage>
        <taxon>Bacteria</taxon>
        <taxon>Bacillati</taxon>
        <taxon>Bacillota</taxon>
        <taxon>Clostridia</taxon>
        <taxon>Neomoorellales</taxon>
        <taxon>Neomoorellaceae</taxon>
        <taxon>Neomoorella</taxon>
    </lineage>
</organism>
<dbReference type="GO" id="GO:0003676">
    <property type="term" value="F:nucleic acid binding"/>
    <property type="evidence" value="ECO:0007669"/>
    <property type="project" value="InterPro"/>
</dbReference>
<dbReference type="EMBL" id="CP046244">
    <property type="protein sequence ID" value="QGP92296.1"/>
    <property type="molecule type" value="Genomic_DNA"/>
</dbReference>
<dbReference type="GO" id="GO:0015074">
    <property type="term" value="P:DNA integration"/>
    <property type="evidence" value="ECO:0007669"/>
    <property type="project" value="InterPro"/>
</dbReference>